<dbReference type="InterPro" id="IPR014940">
    <property type="entry name" value="BAAT_C"/>
</dbReference>
<dbReference type="Gene3D" id="3.40.50.1820">
    <property type="entry name" value="alpha/beta hydrolase"/>
    <property type="match status" value="1"/>
</dbReference>
<accession>A0ABV2UHB6</accession>
<proteinExistence type="predicted"/>
<evidence type="ECO:0000313" key="2">
    <source>
        <dbReference type="EMBL" id="MET8437231.1"/>
    </source>
</evidence>
<organism evidence="2 3">
    <name type="scientific">Streptomyces sp. 900116325</name>
    <dbReference type="NCBI Taxonomy" id="3154295"/>
    <lineage>
        <taxon>Bacteria</taxon>
        <taxon>Bacillati</taxon>
        <taxon>Actinomycetota</taxon>
        <taxon>Actinomycetes</taxon>
        <taxon>Kitasatosporales</taxon>
        <taxon>Streptomycetaceae</taxon>
        <taxon>Streptomyces</taxon>
    </lineage>
</organism>
<dbReference type="Proteomes" id="UP001550044">
    <property type="component" value="Unassembled WGS sequence"/>
</dbReference>
<dbReference type="Pfam" id="PF08840">
    <property type="entry name" value="BAAT_C"/>
    <property type="match status" value="1"/>
</dbReference>
<dbReference type="SUPFAM" id="SSF53474">
    <property type="entry name" value="alpha/beta-Hydrolases"/>
    <property type="match status" value="1"/>
</dbReference>
<sequence length="292" mass="30456">MVERALTVAHNGVGGACEGFLAAPVRGSEAGVLVLAGSSGRIEDGRCRILARAGLTALSVRWFGGPGQPPGICEVPLETFESATELLRSHGARRIGVLGTSKGAEAALHLSVLDLGVDAVVAVSPTSLTWANVGPGRDGRTRPYRSSWTWRGEALPFVPYDDSWTPTGAEGAPVSVLGWYERSRHTFADRVGAAAIPVERSAADLLLVAGADDAMWPSLRSAEELASRRRAAGRPVRLIARADGGHRPRFPGEGPAPVSDRFLYGGSPVADAALGAAAWPYVLDVLRGPGGL</sequence>
<reference evidence="2 3" key="1">
    <citation type="submission" date="2024-06" db="EMBL/GenBank/DDBJ databases">
        <title>The Natural Products Discovery Center: Release of the First 8490 Sequenced Strains for Exploring Actinobacteria Biosynthetic Diversity.</title>
        <authorList>
            <person name="Kalkreuter E."/>
            <person name="Kautsar S.A."/>
            <person name="Yang D."/>
            <person name="Bader C.D."/>
            <person name="Teijaro C.N."/>
            <person name="Fluegel L."/>
            <person name="Davis C.M."/>
            <person name="Simpson J.R."/>
            <person name="Lauterbach L."/>
            <person name="Steele A.D."/>
            <person name="Gui C."/>
            <person name="Meng S."/>
            <person name="Li G."/>
            <person name="Viehrig K."/>
            <person name="Ye F."/>
            <person name="Su P."/>
            <person name="Kiefer A.F."/>
            <person name="Nichols A."/>
            <person name="Cepeda A.J."/>
            <person name="Yan W."/>
            <person name="Fan B."/>
            <person name="Jiang Y."/>
            <person name="Adhikari A."/>
            <person name="Zheng C.-J."/>
            <person name="Schuster L."/>
            <person name="Cowan T.M."/>
            <person name="Smanski M.J."/>
            <person name="Chevrette M.G."/>
            <person name="De Carvalho L.P.S."/>
            <person name="Shen B."/>
        </authorList>
    </citation>
    <scope>NUCLEOTIDE SEQUENCE [LARGE SCALE GENOMIC DNA]</scope>
    <source>
        <strain evidence="2 3">NPDC005137</strain>
    </source>
</reference>
<dbReference type="PANTHER" id="PTHR10824">
    <property type="entry name" value="ACYL-COENZYME A THIOESTERASE-RELATED"/>
    <property type="match status" value="1"/>
</dbReference>
<dbReference type="EMBL" id="JBEXIP010000035">
    <property type="protein sequence ID" value="MET8437231.1"/>
    <property type="molecule type" value="Genomic_DNA"/>
</dbReference>
<keyword evidence="2" id="KW-0378">Hydrolase</keyword>
<feature type="domain" description="BAAT/Acyl-CoA thioester hydrolase C-terminal" evidence="1">
    <location>
        <begin position="75"/>
        <end position="283"/>
    </location>
</feature>
<keyword evidence="3" id="KW-1185">Reference proteome</keyword>
<dbReference type="PROSITE" id="PS51257">
    <property type="entry name" value="PROKAR_LIPOPROTEIN"/>
    <property type="match status" value="1"/>
</dbReference>
<dbReference type="RefSeq" id="WP_356711920.1">
    <property type="nucleotide sequence ID" value="NZ_JBEXIP010000035.1"/>
</dbReference>
<dbReference type="PANTHER" id="PTHR10824:SF4">
    <property type="entry name" value="ACYL-COENZYME A THIOESTERASE 1-LIKE"/>
    <property type="match status" value="1"/>
</dbReference>
<name>A0ABV2UHB6_9ACTN</name>
<dbReference type="InterPro" id="IPR029058">
    <property type="entry name" value="AB_hydrolase_fold"/>
</dbReference>
<comment type="caution">
    <text evidence="2">The sequence shown here is derived from an EMBL/GenBank/DDBJ whole genome shotgun (WGS) entry which is preliminary data.</text>
</comment>
<evidence type="ECO:0000259" key="1">
    <source>
        <dbReference type="Pfam" id="PF08840"/>
    </source>
</evidence>
<evidence type="ECO:0000313" key="3">
    <source>
        <dbReference type="Proteomes" id="UP001550044"/>
    </source>
</evidence>
<protein>
    <submittedName>
        <fullName evidence="2">Acyl-CoA thioester hydrolase/BAAT C-terminal domain-containing protein</fullName>
    </submittedName>
</protein>
<dbReference type="GO" id="GO:0016787">
    <property type="term" value="F:hydrolase activity"/>
    <property type="evidence" value="ECO:0007669"/>
    <property type="project" value="UniProtKB-KW"/>
</dbReference>
<gene>
    <name evidence="2" type="ORF">ABZV61_31635</name>
</gene>